<dbReference type="Proteomes" id="UP000424673">
    <property type="component" value="Chromosome"/>
</dbReference>
<proteinExistence type="predicted"/>
<organism evidence="2 3">
    <name type="scientific">Methylocystis rosea</name>
    <dbReference type="NCBI Taxonomy" id="173366"/>
    <lineage>
        <taxon>Bacteria</taxon>
        <taxon>Pseudomonadati</taxon>
        <taxon>Pseudomonadota</taxon>
        <taxon>Alphaproteobacteria</taxon>
        <taxon>Hyphomicrobiales</taxon>
        <taxon>Methylocystaceae</taxon>
        <taxon>Methylocystis</taxon>
    </lineage>
</organism>
<reference evidence="2 3" key="2">
    <citation type="journal article" date="2021" name="AMB Express">
        <title>Isolation and characterisation of Methylocystis spp. for poly-3-hydroxybutyrate production using waste methane feedstocks.</title>
        <authorList>
            <person name="Rumah B.L."/>
            <person name="Stead C.E."/>
            <person name="Claxton Stevens B.H."/>
            <person name="Minton N.P."/>
            <person name="Grosse-Honebrink A."/>
            <person name="Zhang Y."/>
        </authorList>
    </citation>
    <scope>NUCLEOTIDE SEQUENCE [LARGE SCALE GENOMIC DNA]</scope>
    <source>
        <strain evidence="2 3">BRCS1</strain>
    </source>
</reference>
<feature type="transmembrane region" description="Helical" evidence="1">
    <location>
        <begin position="304"/>
        <end position="330"/>
    </location>
</feature>
<evidence type="ECO:0000256" key="1">
    <source>
        <dbReference type="SAM" id="Phobius"/>
    </source>
</evidence>
<keyword evidence="1" id="KW-0472">Membrane</keyword>
<sequence>MGVDGPGAFRVMRPCATRRQRNPILSDKNALSWPNFAVSILGGVAAAVIFAVVARGGVGGLLLAHLAPLPIMIVAFAFGLIHGATSAILATIILIFWPHPVIGMGYALLIAAPAWSAVYAALGAPRGGRNRLTRYLPAWSALAPATFLAAAIILWLIVATLTFGSLDEALNPIRARAFILLDLMVKERDLGDKIDPTTLSGSVARAIPAFLAGYGLLIHVINLWLAARIAQASKLLSRPWPDIANEFRLPKPVGGLFLSGIALVFFQGLAGAIGLVLATTMGLLLAFQGLAVAHIYLRGSRSSALVLAVIYFTLGFLGWPLLFFAALGVADLIFNYRARKTDAGPTAMQKPD</sequence>
<keyword evidence="3" id="KW-1185">Reference proteome</keyword>
<feature type="transmembrane region" description="Helical" evidence="1">
    <location>
        <begin position="136"/>
        <end position="158"/>
    </location>
</feature>
<feature type="transmembrane region" description="Helical" evidence="1">
    <location>
        <begin position="36"/>
        <end position="64"/>
    </location>
</feature>
<keyword evidence="1" id="KW-1133">Transmembrane helix</keyword>
<dbReference type="EMBL" id="CP044328">
    <property type="protein sequence ID" value="QGM95477.1"/>
    <property type="molecule type" value="Genomic_DNA"/>
</dbReference>
<evidence type="ECO:0000313" key="3">
    <source>
        <dbReference type="Proteomes" id="UP000424673"/>
    </source>
</evidence>
<dbReference type="InterPro" id="IPR018710">
    <property type="entry name" value="DUF2232"/>
</dbReference>
<dbReference type="Pfam" id="PF09991">
    <property type="entry name" value="DUF2232"/>
    <property type="match status" value="1"/>
</dbReference>
<feature type="transmembrane region" description="Helical" evidence="1">
    <location>
        <begin position="103"/>
        <end position="124"/>
    </location>
</feature>
<reference evidence="3" key="1">
    <citation type="submission" date="2019-09" db="EMBL/GenBank/DDBJ databases">
        <title>Isolation and complete genome sequencing of Methylocystis species.</title>
        <authorList>
            <person name="Rumah B.L."/>
            <person name="Stead C.E."/>
            <person name="Stevens B.C."/>
            <person name="Minton N.P."/>
            <person name="Grosse-Honebrink A."/>
            <person name="Zhang Y."/>
        </authorList>
    </citation>
    <scope>NUCLEOTIDE SEQUENCE [LARGE SCALE GENOMIC DNA]</scope>
    <source>
        <strain evidence="3">BRCS1</strain>
    </source>
</reference>
<accession>A0ABX6EM62</accession>
<name>A0ABX6EM62_9HYPH</name>
<feature type="transmembrane region" description="Helical" evidence="1">
    <location>
        <begin position="206"/>
        <end position="227"/>
    </location>
</feature>
<feature type="transmembrane region" description="Helical" evidence="1">
    <location>
        <begin position="272"/>
        <end position="297"/>
    </location>
</feature>
<keyword evidence="1" id="KW-0812">Transmembrane</keyword>
<feature type="transmembrane region" description="Helical" evidence="1">
    <location>
        <begin position="71"/>
        <end position="97"/>
    </location>
</feature>
<feature type="transmembrane region" description="Helical" evidence="1">
    <location>
        <begin position="248"/>
        <end position="266"/>
    </location>
</feature>
<evidence type="ECO:0000313" key="2">
    <source>
        <dbReference type="EMBL" id="QGM95477.1"/>
    </source>
</evidence>
<protein>
    <submittedName>
        <fullName evidence="2">DUF2232 domain-containing protein</fullName>
    </submittedName>
</protein>
<gene>
    <name evidence="2" type="ORF">F7D13_00120</name>
</gene>